<organism evidence="2 3">
    <name type="scientific">Prymnesium parvum</name>
    <name type="common">Toxic golden alga</name>
    <dbReference type="NCBI Taxonomy" id="97485"/>
    <lineage>
        <taxon>Eukaryota</taxon>
        <taxon>Haptista</taxon>
        <taxon>Haptophyta</taxon>
        <taxon>Prymnesiophyceae</taxon>
        <taxon>Prymnesiales</taxon>
        <taxon>Prymnesiaceae</taxon>
        <taxon>Prymnesium</taxon>
    </lineage>
</organism>
<reference evidence="2 3" key="1">
    <citation type="journal article" date="2024" name="Science">
        <title>Giant polyketide synthase enzymes in the biosynthesis of giant marine polyether toxins.</title>
        <authorList>
            <person name="Fallon T.R."/>
            <person name="Shende V.V."/>
            <person name="Wierzbicki I.H."/>
            <person name="Pendleton A.L."/>
            <person name="Watervoot N.F."/>
            <person name="Auber R.P."/>
            <person name="Gonzalez D.J."/>
            <person name="Wisecaver J.H."/>
            <person name="Moore B.S."/>
        </authorList>
    </citation>
    <scope>NUCLEOTIDE SEQUENCE [LARGE SCALE GENOMIC DNA]</scope>
    <source>
        <strain evidence="2 3">12B1</strain>
    </source>
</reference>
<evidence type="ECO:0000313" key="2">
    <source>
        <dbReference type="EMBL" id="KAL1524706.1"/>
    </source>
</evidence>
<protein>
    <submittedName>
        <fullName evidence="2">Uncharacterized protein</fullName>
    </submittedName>
</protein>
<accession>A0AB34JRG7</accession>
<dbReference type="Proteomes" id="UP001515480">
    <property type="component" value="Unassembled WGS sequence"/>
</dbReference>
<feature type="chain" id="PRO_5044207211" evidence="1">
    <location>
        <begin position="21"/>
        <end position="155"/>
    </location>
</feature>
<dbReference type="EMBL" id="JBGBPQ010000005">
    <property type="protein sequence ID" value="KAL1524706.1"/>
    <property type="molecule type" value="Genomic_DNA"/>
</dbReference>
<evidence type="ECO:0000313" key="3">
    <source>
        <dbReference type="Proteomes" id="UP001515480"/>
    </source>
</evidence>
<sequence length="155" mass="16055">MILAIAHLVVVAALSPPHTALRARAMRPPPSSAIPVPTLARRTLLAALALAPSRASAAKDCFADCSSNCNRVAPRSAKYCEASCNEYCLQDDRRDGLSGSVSSEAAEVGFASAYDLGAKLSGAQQGVVYGADRPPGFKLPKGVDETLRSAVGISK</sequence>
<keyword evidence="1" id="KW-0732">Signal</keyword>
<proteinExistence type="predicted"/>
<keyword evidence="3" id="KW-1185">Reference proteome</keyword>
<dbReference type="AlphaFoldDB" id="A0AB34JRG7"/>
<name>A0AB34JRG7_PRYPA</name>
<feature type="signal peptide" evidence="1">
    <location>
        <begin position="1"/>
        <end position="20"/>
    </location>
</feature>
<comment type="caution">
    <text evidence="2">The sequence shown here is derived from an EMBL/GenBank/DDBJ whole genome shotgun (WGS) entry which is preliminary data.</text>
</comment>
<evidence type="ECO:0000256" key="1">
    <source>
        <dbReference type="SAM" id="SignalP"/>
    </source>
</evidence>
<gene>
    <name evidence="2" type="ORF">AB1Y20_019591</name>
</gene>